<comment type="caution">
    <text evidence="6">The sequence shown here is derived from an EMBL/GenBank/DDBJ whole genome shotgun (WGS) entry which is preliminary data.</text>
</comment>
<accession>A0ABW3MCC2</accession>
<evidence type="ECO:0000259" key="5">
    <source>
        <dbReference type="Pfam" id="PF14509"/>
    </source>
</evidence>
<dbReference type="Gene3D" id="3.20.20.70">
    <property type="entry name" value="Aldolase class I"/>
    <property type="match status" value="1"/>
</dbReference>
<dbReference type="EMBL" id="JBHTIS010001023">
    <property type="protein sequence ID" value="MFD1047330.1"/>
    <property type="molecule type" value="Genomic_DNA"/>
</dbReference>
<evidence type="ECO:0000256" key="2">
    <source>
        <dbReference type="ARBA" id="ARBA00023295"/>
    </source>
</evidence>
<keyword evidence="1 6" id="KW-0378">Hydrolase</keyword>
<dbReference type="PANTHER" id="PTHR35803">
    <property type="entry name" value="GLUCAN 1,4-ALPHA-GLUCOSIDASE SUSB-RELATED"/>
    <property type="match status" value="1"/>
</dbReference>
<protein>
    <submittedName>
        <fullName evidence="6">Glycoside hydrolase family 97 catalytic domain-containing protein</fullName>
    </submittedName>
</protein>
<feature type="domain" description="Glycosyl-hydrolase 97 C-terminal oligomerisation" evidence="5">
    <location>
        <begin position="365"/>
        <end position="455"/>
    </location>
</feature>
<dbReference type="Pfam" id="PF14508">
    <property type="entry name" value="GH97_N"/>
    <property type="match status" value="1"/>
</dbReference>
<dbReference type="SUPFAM" id="SSF51445">
    <property type="entry name" value="(Trans)glycosidases"/>
    <property type="match status" value="1"/>
</dbReference>
<evidence type="ECO:0000259" key="4">
    <source>
        <dbReference type="Pfam" id="PF14508"/>
    </source>
</evidence>
<dbReference type="GO" id="GO:0016787">
    <property type="term" value="F:hydrolase activity"/>
    <property type="evidence" value="ECO:0007669"/>
    <property type="project" value="UniProtKB-KW"/>
</dbReference>
<dbReference type="Gene3D" id="2.70.98.10">
    <property type="match status" value="1"/>
</dbReference>
<dbReference type="PANTHER" id="PTHR35803:SF2">
    <property type="entry name" value="RETAINING ALPHA-GALACTOSIDASE"/>
    <property type="match status" value="1"/>
</dbReference>
<keyword evidence="7" id="KW-1185">Reference proteome</keyword>
<dbReference type="Proteomes" id="UP001597045">
    <property type="component" value="Unassembled WGS sequence"/>
</dbReference>
<dbReference type="Pfam" id="PF10566">
    <property type="entry name" value="Glyco_hydro_97"/>
    <property type="match status" value="1"/>
</dbReference>
<dbReference type="InterPro" id="IPR052720">
    <property type="entry name" value="Glycosyl_hydrolase_97"/>
</dbReference>
<organism evidence="6 7">
    <name type="scientific">Kibdelosporangium lantanae</name>
    <dbReference type="NCBI Taxonomy" id="1497396"/>
    <lineage>
        <taxon>Bacteria</taxon>
        <taxon>Bacillati</taxon>
        <taxon>Actinomycetota</taxon>
        <taxon>Actinomycetes</taxon>
        <taxon>Pseudonocardiales</taxon>
        <taxon>Pseudonocardiaceae</taxon>
        <taxon>Kibdelosporangium</taxon>
    </lineage>
</organism>
<reference evidence="7" key="1">
    <citation type="journal article" date="2019" name="Int. J. Syst. Evol. Microbiol.">
        <title>The Global Catalogue of Microorganisms (GCM) 10K type strain sequencing project: providing services to taxonomists for standard genome sequencing and annotation.</title>
        <authorList>
            <consortium name="The Broad Institute Genomics Platform"/>
            <consortium name="The Broad Institute Genome Sequencing Center for Infectious Disease"/>
            <person name="Wu L."/>
            <person name="Ma J."/>
        </authorList>
    </citation>
    <scope>NUCLEOTIDE SEQUENCE [LARGE SCALE GENOMIC DNA]</scope>
    <source>
        <strain evidence="7">JCM 31486</strain>
    </source>
</reference>
<dbReference type="InterPro" id="IPR013780">
    <property type="entry name" value="Glyco_hydro_b"/>
</dbReference>
<evidence type="ECO:0000256" key="1">
    <source>
        <dbReference type="ARBA" id="ARBA00022801"/>
    </source>
</evidence>
<name>A0ABW3MCC2_9PSEU</name>
<sequence length="460" mass="50798">VVREASEFAVPTGADSFLLPYDNGRSDYESAHVHRKVADQDPVEYGYPSLFHVGDTWLLVEESDLNGSYGGSRLRLGDDKRFQLVLPDPAEVSRAPLATPWRTMVIGDLSTVVASDLITDLASPSKVEDTSWVKPGVGAWSWWGDGTGDLALQKKYVDYAASQGWEYNLVDSGWADTWIPDLTAYAKQRNVGVFLWVRWQTIDTDSERERLFKQYHDWGVVGIKIDFIESDGQDRMRWYDSVLAATAKYHLMVVFHGAPIPRGIERTWPQVMSVEAVKGAEGTKPKPGREPFPIEHYLTLPFTRNLAGSMDFTPVTFSGVRPNSDAAELALSIVYESGVQHFADKADVYPQYPLAQQLLRQVPTAWDDTQLVAGDPGKLCVLARRSGSDWYVGAITAGDPQRLSVPLTFLPAGTFTADLYSDGADGKIQYTTQQVTASTVLSVPTAKNGGFSIRLHPAVS</sequence>
<feature type="domain" description="Glycosyl-hydrolase 97 N-terminal" evidence="4">
    <location>
        <begin position="1"/>
        <end position="124"/>
    </location>
</feature>
<dbReference type="InterPro" id="IPR017853">
    <property type="entry name" value="GH"/>
</dbReference>
<feature type="domain" description="Glycosyl-hydrolase 97 catalytic" evidence="3">
    <location>
        <begin position="151"/>
        <end position="277"/>
    </location>
</feature>
<evidence type="ECO:0000313" key="7">
    <source>
        <dbReference type="Proteomes" id="UP001597045"/>
    </source>
</evidence>
<dbReference type="InterPro" id="IPR029483">
    <property type="entry name" value="GH97_C"/>
</dbReference>
<dbReference type="InterPro" id="IPR014718">
    <property type="entry name" value="GH-type_carb-bd"/>
</dbReference>
<keyword evidence="2" id="KW-0326">Glycosidase</keyword>
<evidence type="ECO:0000259" key="3">
    <source>
        <dbReference type="Pfam" id="PF10566"/>
    </source>
</evidence>
<evidence type="ECO:0000313" key="6">
    <source>
        <dbReference type="EMBL" id="MFD1047330.1"/>
    </source>
</evidence>
<dbReference type="InterPro" id="IPR013785">
    <property type="entry name" value="Aldolase_TIM"/>
</dbReference>
<dbReference type="InterPro" id="IPR019563">
    <property type="entry name" value="GH97_catalytic"/>
</dbReference>
<gene>
    <name evidence="6" type="ORF">ACFQ1S_18160</name>
</gene>
<proteinExistence type="predicted"/>
<dbReference type="InterPro" id="IPR029486">
    <property type="entry name" value="GH97_N"/>
</dbReference>
<dbReference type="Pfam" id="PF14509">
    <property type="entry name" value="GH97_C"/>
    <property type="match status" value="1"/>
</dbReference>
<feature type="non-terminal residue" evidence="6">
    <location>
        <position position="1"/>
    </location>
</feature>
<dbReference type="Gene3D" id="2.60.40.1180">
    <property type="entry name" value="Golgi alpha-mannosidase II"/>
    <property type="match status" value="1"/>
</dbReference>